<evidence type="ECO:0008006" key="4">
    <source>
        <dbReference type="Google" id="ProtNLM"/>
    </source>
</evidence>
<evidence type="ECO:0000313" key="3">
    <source>
        <dbReference type="Proteomes" id="UP000178912"/>
    </source>
</evidence>
<keyword evidence="1" id="KW-1133">Transmembrane helix</keyword>
<keyword evidence="3" id="KW-1185">Reference proteome</keyword>
<name>A0A1E1LP19_9HELO</name>
<keyword evidence="1" id="KW-0812">Transmembrane</keyword>
<accession>A0A1E1LP19</accession>
<proteinExistence type="predicted"/>
<dbReference type="EMBL" id="FJUX01000156">
    <property type="protein sequence ID" value="CZT12248.1"/>
    <property type="molecule type" value="Genomic_DNA"/>
</dbReference>
<protein>
    <recommendedName>
        <fullName evidence="4">6-phosphogluconate dehydrogenase NADP-binding domain-containing protein</fullName>
    </recommendedName>
</protein>
<keyword evidence="1" id="KW-0472">Membrane</keyword>
<dbReference type="Gene3D" id="3.40.50.720">
    <property type="entry name" value="NAD(P)-binding Rossmann-like Domain"/>
    <property type="match status" value="1"/>
</dbReference>
<dbReference type="AlphaFoldDB" id="A0A1E1LP19"/>
<sequence length="164" mass="18349">MDYCTKPIQIDLSRQDLSSIIPVQSTLAKIRSQLEPRNPIIRIGIIGAGSMGSIMSLGLAKKNISFRFGMSTLGIFEAPGREPSKKAKSKTTFEGFFDLRALADSFGDQKKLLIVSISQGKPSDRVLKLLNEVGILKPDDIVLDGRIEHWRITERLQEFYILKE</sequence>
<organism evidence="2 3">
    <name type="scientific">Rhynchosporium agropyri</name>
    <dbReference type="NCBI Taxonomy" id="914238"/>
    <lineage>
        <taxon>Eukaryota</taxon>
        <taxon>Fungi</taxon>
        <taxon>Dikarya</taxon>
        <taxon>Ascomycota</taxon>
        <taxon>Pezizomycotina</taxon>
        <taxon>Leotiomycetes</taxon>
        <taxon>Helotiales</taxon>
        <taxon>Ploettnerulaceae</taxon>
        <taxon>Rhynchosporium</taxon>
    </lineage>
</organism>
<reference evidence="3" key="1">
    <citation type="submission" date="2016-03" db="EMBL/GenBank/DDBJ databases">
        <authorList>
            <person name="Guldener U."/>
        </authorList>
    </citation>
    <scope>NUCLEOTIDE SEQUENCE [LARGE SCALE GENOMIC DNA]</scope>
    <source>
        <strain evidence="3">04CH-RAC-A.6.1</strain>
    </source>
</reference>
<evidence type="ECO:0000256" key="1">
    <source>
        <dbReference type="SAM" id="Phobius"/>
    </source>
</evidence>
<gene>
    <name evidence="2" type="ORF">RAG0_16141</name>
</gene>
<feature type="transmembrane region" description="Helical" evidence="1">
    <location>
        <begin position="40"/>
        <end position="60"/>
    </location>
</feature>
<dbReference type="InterPro" id="IPR036291">
    <property type="entry name" value="NAD(P)-bd_dom_sf"/>
</dbReference>
<dbReference type="Proteomes" id="UP000178912">
    <property type="component" value="Unassembled WGS sequence"/>
</dbReference>
<evidence type="ECO:0000313" key="2">
    <source>
        <dbReference type="EMBL" id="CZT12248.1"/>
    </source>
</evidence>
<dbReference type="SUPFAM" id="SSF51735">
    <property type="entry name" value="NAD(P)-binding Rossmann-fold domains"/>
    <property type="match status" value="1"/>
</dbReference>